<name>A0A4V3SE99_OPIFE</name>
<protein>
    <submittedName>
        <fullName evidence="1">Uncharacterized protein</fullName>
    </submittedName>
</protein>
<organism evidence="1 2">
    <name type="scientific">Opisthorchis felineus</name>
    <dbReference type="NCBI Taxonomy" id="147828"/>
    <lineage>
        <taxon>Eukaryota</taxon>
        <taxon>Metazoa</taxon>
        <taxon>Spiralia</taxon>
        <taxon>Lophotrochozoa</taxon>
        <taxon>Platyhelminthes</taxon>
        <taxon>Trematoda</taxon>
        <taxon>Digenea</taxon>
        <taxon>Opisthorchiida</taxon>
        <taxon>Opisthorchiata</taxon>
        <taxon>Opisthorchiidae</taxon>
        <taxon>Opisthorchis</taxon>
    </lineage>
</organism>
<proteinExistence type="predicted"/>
<gene>
    <name evidence="1" type="ORF">CRM22_006716</name>
</gene>
<accession>A0A4V3SE99</accession>
<evidence type="ECO:0000313" key="1">
    <source>
        <dbReference type="EMBL" id="TGZ63794.1"/>
    </source>
</evidence>
<dbReference type="Proteomes" id="UP000308267">
    <property type="component" value="Unassembled WGS sequence"/>
</dbReference>
<comment type="caution">
    <text evidence="1">The sequence shown here is derived from an EMBL/GenBank/DDBJ whole genome shotgun (WGS) entry which is preliminary data.</text>
</comment>
<reference evidence="1 2" key="1">
    <citation type="journal article" date="2019" name="BMC Genomics">
        <title>New insights from Opisthorchis felineus genome: update on genomics of the epidemiologically important liver flukes.</title>
        <authorList>
            <person name="Ershov N.I."/>
            <person name="Mordvinov V.A."/>
            <person name="Prokhortchouk E.B."/>
            <person name="Pakharukova M.Y."/>
            <person name="Gunbin K.V."/>
            <person name="Ustyantsev K."/>
            <person name="Genaev M.A."/>
            <person name="Blinov A.G."/>
            <person name="Mazur A."/>
            <person name="Boulygina E."/>
            <person name="Tsygankova S."/>
            <person name="Khrameeva E."/>
            <person name="Chekanov N."/>
            <person name="Fan G."/>
            <person name="Xiao A."/>
            <person name="Zhang H."/>
            <person name="Xu X."/>
            <person name="Yang H."/>
            <person name="Solovyev V."/>
            <person name="Lee S.M."/>
            <person name="Liu X."/>
            <person name="Afonnikov D.A."/>
            <person name="Skryabin K.G."/>
        </authorList>
    </citation>
    <scope>NUCLEOTIDE SEQUENCE [LARGE SCALE GENOMIC DNA]</scope>
    <source>
        <strain evidence="1">AK-0245</strain>
        <tissue evidence="1">Whole organism</tissue>
    </source>
</reference>
<dbReference type="EMBL" id="SJOL01007034">
    <property type="protein sequence ID" value="TGZ63794.1"/>
    <property type="molecule type" value="Genomic_DNA"/>
</dbReference>
<dbReference type="AlphaFoldDB" id="A0A4V3SE99"/>
<sequence length="120" mass="12705">MNARHCGHNFDSVKSLLSAAIPTSSALVLAGQLNPKPANMAVAAEASRSIVFIDLLRPKHNNRDNCPDRLTADGSIISSLGINRSLLAPSAEVTDNVHLFANPLGCNCGYGFLNHARSPD</sequence>
<evidence type="ECO:0000313" key="2">
    <source>
        <dbReference type="Proteomes" id="UP000308267"/>
    </source>
</evidence>
<keyword evidence="2" id="KW-1185">Reference proteome</keyword>